<dbReference type="GO" id="GO:0003677">
    <property type="term" value="F:DNA binding"/>
    <property type="evidence" value="ECO:0007669"/>
    <property type="project" value="UniProtKB-KW"/>
</dbReference>
<dbReference type="Gene3D" id="2.60.120.10">
    <property type="entry name" value="Jelly Rolls"/>
    <property type="match status" value="1"/>
</dbReference>
<dbReference type="SUPFAM" id="SSF51182">
    <property type="entry name" value="RmlC-like cupins"/>
    <property type="match status" value="1"/>
</dbReference>
<reference evidence="4" key="1">
    <citation type="journal article" date="2010" name="Stand. Genomic Sci.">
        <title>Complete genome sequence of 'Thermobaculum terrenum' type strain (YNP1).</title>
        <authorList>
            <person name="Kiss H."/>
            <person name="Cleland D."/>
            <person name="Lapidus A."/>
            <person name="Lucas S."/>
            <person name="Glavina Del Rio T."/>
            <person name="Nolan M."/>
            <person name="Tice H."/>
            <person name="Han C."/>
            <person name="Goodwin L."/>
            <person name="Pitluck S."/>
            <person name="Liolios K."/>
            <person name="Ivanova N."/>
            <person name="Mavromatis K."/>
            <person name="Ovchinnikova G."/>
            <person name="Pati A."/>
            <person name="Chen A."/>
            <person name="Palaniappan K."/>
            <person name="Land M."/>
            <person name="Hauser L."/>
            <person name="Chang Y."/>
            <person name="Jeffries C."/>
            <person name="Lu M."/>
            <person name="Brettin T."/>
            <person name="Detter J."/>
            <person name="Goker M."/>
            <person name="Tindall B."/>
            <person name="Beck B."/>
            <person name="McDermott T."/>
            <person name="Woyke T."/>
            <person name="Bristow J."/>
            <person name="Eisen J."/>
            <person name="Markowitz V."/>
            <person name="Hugenholtz P."/>
            <person name="Kyrpides N."/>
            <person name="Klenk H."/>
            <person name="Cheng J."/>
        </authorList>
    </citation>
    <scope>NUCLEOTIDE SEQUENCE [LARGE SCALE GENOMIC DNA]</scope>
    <source>
        <strain evidence="4">ATCC BAA-798 / YNP1</strain>
    </source>
</reference>
<feature type="domain" description="AraC-type arabinose-binding/dimerisation" evidence="2">
    <location>
        <begin position="38"/>
        <end position="95"/>
    </location>
</feature>
<dbReference type="RefSeq" id="WP_012874156.1">
    <property type="nucleotide sequence ID" value="NC_013525.1"/>
</dbReference>
<dbReference type="EMBL" id="CP001825">
    <property type="protein sequence ID" value="ACZ41121.1"/>
    <property type="molecule type" value="Genomic_DNA"/>
</dbReference>
<dbReference type="KEGG" id="ttr:Tter_0199"/>
<organism evidence="3 4">
    <name type="scientific">Thermobaculum terrenum (strain ATCC BAA-798 / CCMEE 7001 / YNP1)</name>
    <dbReference type="NCBI Taxonomy" id="525904"/>
    <lineage>
        <taxon>Bacteria</taxon>
        <taxon>Bacillati</taxon>
        <taxon>Chloroflexota</taxon>
        <taxon>Chloroflexia</taxon>
        <taxon>Candidatus Thermobaculales</taxon>
        <taxon>Candidatus Thermobaculaceae</taxon>
        <taxon>Thermobaculum</taxon>
    </lineage>
</organism>
<keyword evidence="1" id="KW-0238">DNA-binding</keyword>
<dbReference type="STRING" id="525904.Tter_0199"/>
<dbReference type="OrthoDB" id="164805at2"/>
<dbReference type="InterPro" id="IPR011051">
    <property type="entry name" value="RmlC_Cupin_sf"/>
</dbReference>
<evidence type="ECO:0000313" key="3">
    <source>
        <dbReference type="EMBL" id="ACZ41121.1"/>
    </source>
</evidence>
<sequence>MNSNPKVTRWPGDTPPTDEQIQQIMRRENLPFYTWSNSPGDVYAPHSHSYHKVLYVAKGSITFGFPETQTKIEMHPGDRLDLPPGIVHDAIVGSEGVVCIEGHRYDTGKES</sequence>
<evidence type="ECO:0000259" key="2">
    <source>
        <dbReference type="Pfam" id="PF02311"/>
    </source>
</evidence>
<keyword evidence="4" id="KW-1185">Reference proteome</keyword>
<dbReference type="InterPro" id="IPR003313">
    <property type="entry name" value="AraC-bd"/>
</dbReference>
<gene>
    <name evidence="3" type="ordered locus">Tter_0199</name>
</gene>
<protein>
    <recommendedName>
        <fullName evidence="2">AraC-type arabinose-binding/dimerisation domain-containing protein</fullName>
    </recommendedName>
</protein>
<dbReference type="Pfam" id="PF02311">
    <property type="entry name" value="AraC_binding"/>
    <property type="match status" value="1"/>
</dbReference>
<dbReference type="Proteomes" id="UP000000323">
    <property type="component" value="Chromosome 1"/>
</dbReference>
<accession>D1CDW5</accession>
<dbReference type="GO" id="GO:0006355">
    <property type="term" value="P:regulation of DNA-templated transcription"/>
    <property type="evidence" value="ECO:0007669"/>
    <property type="project" value="InterPro"/>
</dbReference>
<name>D1CDW5_THET1</name>
<dbReference type="HOGENOM" id="CLU_134269_4_0_0"/>
<dbReference type="InterPro" id="IPR014710">
    <property type="entry name" value="RmlC-like_jellyroll"/>
</dbReference>
<proteinExistence type="predicted"/>
<evidence type="ECO:0000313" key="4">
    <source>
        <dbReference type="Proteomes" id="UP000000323"/>
    </source>
</evidence>
<dbReference type="eggNOG" id="COG1917">
    <property type="taxonomic scope" value="Bacteria"/>
</dbReference>
<dbReference type="AlphaFoldDB" id="D1CDW5"/>
<evidence type="ECO:0000256" key="1">
    <source>
        <dbReference type="ARBA" id="ARBA00023125"/>
    </source>
</evidence>